<evidence type="ECO:0000313" key="3">
    <source>
        <dbReference type="Proteomes" id="UP000247702"/>
    </source>
</evidence>
<keyword evidence="1" id="KW-1133">Transmembrane helix</keyword>
<feature type="transmembrane region" description="Helical" evidence="1">
    <location>
        <begin position="54"/>
        <end position="73"/>
    </location>
</feature>
<feature type="transmembrane region" description="Helical" evidence="1">
    <location>
        <begin position="129"/>
        <end position="157"/>
    </location>
</feature>
<protein>
    <recommendedName>
        <fullName evidence="4">MARVEL domain-containing protein</fullName>
    </recommendedName>
</protein>
<evidence type="ECO:0000313" key="2">
    <source>
        <dbReference type="EMBL" id="GBB84583.1"/>
    </source>
</evidence>
<evidence type="ECO:0008006" key="4">
    <source>
        <dbReference type="Google" id="ProtNLM"/>
    </source>
</evidence>
<gene>
    <name evidence="2" type="ORF">RclHR1_11150008</name>
</gene>
<comment type="caution">
    <text evidence="2">The sequence shown here is derived from an EMBL/GenBank/DDBJ whole genome shotgun (WGS) entry which is preliminary data.</text>
</comment>
<dbReference type="EMBL" id="BEXD01000131">
    <property type="protein sequence ID" value="GBB84583.1"/>
    <property type="molecule type" value="Genomic_DNA"/>
</dbReference>
<feature type="transmembrane region" description="Helical" evidence="1">
    <location>
        <begin position="14"/>
        <end position="33"/>
    </location>
</feature>
<keyword evidence="1" id="KW-0812">Transmembrane</keyword>
<dbReference type="Proteomes" id="UP000247702">
    <property type="component" value="Unassembled WGS sequence"/>
</dbReference>
<evidence type="ECO:0000256" key="1">
    <source>
        <dbReference type="SAM" id="Phobius"/>
    </source>
</evidence>
<feature type="transmembrane region" description="Helical" evidence="1">
    <location>
        <begin position="88"/>
        <end position="108"/>
    </location>
</feature>
<keyword evidence="1" id="KW-0472">Membrane</keyword>
<dbReference type="AlphaFoldDB" id="A0A2Z6Q3F8"/>
<organism evidence="2 3">
    <name type="scientific">Rhizophagus clarus</name>
    <dbReference type="NCBI Taxonomy" id="94130"/>
    <lineage>
        <taxon>Eukaryota</taxon>
        <taxon>Fungi</taxon>
        <taxon>Fungi incertae sedis</taxon>
        <taxon>Mucoromycota</taxon>
        <taxon>Glomeromycotina</taxon>
        <taxon>Glomeromycetes</taxon>
        <taxon>Glomerales</taxon>
        <taxon>Glomeraceae</taxon>
        <taxon>Rhizophagus</taxon>
    </lineage>
</organism>
<name>A0A2Z6Q3F8_9GLOM</name>
<accession>A0A2Z6Q3F8</accession>
<reference evidence="2 3" key="1">
    <citation type="submission" date="2017-11" db="EMBL/GenBank/DDBJ databases">
        <title>The genome of Rhizophagus clarus HR1 reveals common genetic basis of auxotrophy among arbuscular mycorrhizal fungi.</title>
        <authorList>
            <person name="Kobayashi Y."/>
        </authorList>
    </citation>
    <scope>NUCLEOTIDE SEQUENCE [LARGE SCALE GENOMIC DNA]</scope>
    <source>
        <strain evidence="2 3">HR1</strain>
    </source>
</reference>
<proteinExistence type="predicted"/>
<sequence length="358" mass="40844">MLCHLHYQVTEYPIFTRLIQCVGSLIVIIVEILRHTGTINLIESEKDTTNDYELFFEYCVMNLGFVLSALYLFRFNQRWEHGPYKVDIFIDCILMNAWMIFGILRLSPEFDNDNVLSCNKYEVERRGGCIVYISTLILGYFISGSYFSTAILSTWLWTEQKSQTDFNSNSNNNNNSNSNNNSNINTDSNISNFNFYINPINNNSSSLLDQTKSVETKNSQNIPQIVTITDDDIEFNRTDGTIVIFRKPSPSFLKYGRSSSNNSSLLSLHENNSFISEYSLGSSFSRTYGSIIIPRKYNERDTSIHNSVQRDSITIGGNQTISTYSENSINSKRLSSSLSDKTSRSSNYDGSIIIKLVR</sequence>
<keyword evidence="3" id="KW-1185">Reference proteome</keyword>